<dbReference type="SUPFAM" id="SSF50494">
    <property type="entry name" value="Trypsin-like serine proteases"/>
    <property type="match status" value="1"/>
</dbReference>
<evidence type="ECO:0000259" key="1">
    <source>
        <dbReference type="PROSITE" id="PS50240"/>
    </source>
</evidence>
<dbReference type="AlphaFoldDB" id="A0ABD0M2F1"/>
<evidence type="ECO:0000313" key="3">
    <source>
        <dbReference type="Proteomes" id="UP001519460"/>
    </source>
</evidence>
<dbReference type="Proteomes" id="UP001519460">
    <property type="component" value="Unassembled WGS sequence"/>
</dbReference>
<dbReference type="PROSITE" id="PS50240">
    <property type="entry name" value="TRYPSIN_DOM"/>
    <property type="match status" value="1"/>
</dbReference>
<dbReference type="SMART" id="SM00020">
    <property type="entry name" value="Tryp_SPc"/>
    <property type="match status" value="1"/>
</dbReference>
<dbReference type="InterPro" id="IPR001254">
    <property type="entry name" value="Trypsin_dom"/>
</dbReference>
<dbReference type="EMBL" id="JACVVK020000009">
    <property type="protein sequence ID" value="KAK7505877.1"/>
    <property type="molecule type" value="Genomic_DNA"/>
</dbReference>
<evidence type="ECO:0000313" key="2">
    <source>
        <dbReference type="EMBL" id="KAK7505877.1"/>
    </source>
</evidence>
<dbReference type="InterPro" id="IPR043504">
    <property type="entry name" value="Peptidase_S1_PA_chymotrypsin"/>
</dbReference>
<dbReference type="PANTHER" id="PTHR24260">
    <property type="match status" value="1"/>
</dbReference>
<keyword evidence="3" id="KW-1185">Reference proteome</keyword>
<reference evidence="2 3" key="1">
    <citation type="journal article" date="2023" name="Sci. Data">
        <title>Genome assembly of the Korean intertidal mud-creeper Batillaria attramentaria.</title>
        <authorList>
            <person name="Patra A.K."/>
            <person name="Ho P.T."/>
            <person name="Jun S."/>
            <person name="Lee S.J."/>
            <person name="Kim Y."/>
            <person name="Won Y.J."/>
        </authorList>
    </citation>
    <scope>NUCLEOTIDE SEQUENCE [LARGE SCALE GENOMIC DNA]</scope>
    <source>
        <strain evidence="2">Wonlab-2016</strain>
    </source>
</reference>
<organism evidence="2 3">
    <name type="scientific">Batillaria attramentaria</name>
    <dbReference type="NCBI Taxonomy" id="370345"/>
    <lineage>
        <taxon>Eukaryota</taxon>
        <taxon>Metazoa</taxon>
        <taxon>Spiralia</taxon>
        <taxon>Lophotrochozoa</taxon>
        <taxon>Mollusca</taxon>
        <taxon>Gastropoda</taxon>
        <taxon>Caenogastropoda</taxon>
        <taxon>Sorbeoconcha</taxon>
        <taxon>Cerithioidea</taxon>
        <taxon>Batillariidae</taxon>
        <taxon>Batillaria</taxon>
    </lineage>
</organism>
<dbReference type="InterPro" id="IPR009003">
    <property type="entry name" value="Peptidase_S1_PA"/>
</dbReference>
<dbReference type="InterPro" id="IPR051333">
    <property type="entry name" value="CLIP_Serine_Protease"/>
</dbReference>
<feature type="domain" description="Peptidase S1" evidence="1">
    <location>
        <begin position="9"/>
        <end position="268"/>
    </location>
</feature>
<dbReference type="PANTHER" id="PTHR24260:SF145">
    <property type="entry name" value="FI17609P1-RELATED"/>
    <property type="match status" value="1"/>
</dbReference>
<feature type="non-terminal residue" evidence="2">
    <location>
        <position position="1"/>
    </location>
</feature>
<gene>
    <name evidence="2" type="ORF">BaRGS_00003148</name>
</gene>
<dbReference type="Pfam" id="PF00089">
    <property type="entry name" value="Trypsin"/>
    <property type="match status" value="1"/>
</dbReference>
<sequence>GQNEAQKRIIDGDDVINQCQAPFNSVVNFIRVRGTTITELCTGTLLTQDIVVTSGSCVEAMNDNDLPTYFAVLGDKYYKQFDVGQPNNFPEQRISIAAVKLHPDHDATTDNENMANNIAIVKLASSAVLDEFCVQPMTRYDSFTDTSCRPFSETCRIYADVELTTNINVARFILAQNYSGETLVDGITMIATRLTDTFVGTCRYDFGSMVACLDDDGNYVLRGILSNHDKCGRAPPLTMIGQSLVDPGRPMYVVDVEMYKGWIDGCIANFNACAGSSPPADTKK</sequence>
<protein>
    <recommendedName>
        <fullName evidence="1">Peptidase S1 domain-containing protein</fullName>
    </recommendedName>
</protein>
<name>A0ABD0M2F1_9CAEN</name>
<dbReference type="Gene3D" id="2.40.10.10">
    <property type="entry name" value="Trypsin-like serine proteases"/>
    <property type="match status" value="2"/>
</dbReference>
<accession>A0ABD0M2F1</accession>
<proteinExistence type="predicted"/>
<comment type="caution">
    <text evidence="2">The sequence shown here is derived from an EMBL/GenBank/DDBJ whole genome shotgun (WGS) entry which is preliminary data.</text>
</comment>